<comment type="catalytic activity">
    <reaction evidence="1">
        <text>a beta-lactam + H2O = a substituted beta-amino acid</text>
        <dbReference type="Rhea" id="RHEA:20401"/>
        <dbReference type="ChEBI" id="CHEBI:15377"/>
        <dbReference type="ChEBI" id="CHEBI:35627"/>
        <dbReference type="ChEBI" id="CHEBI:140347"/>
        <dbReference type="EC" id="3.5.2.6"/>
    </reaction>
</comment>
<gene>
    <name evidence="9" type="ORF">NYG85_01890</name>
</gene>
<evidence type="ECO:0000313" key="9">
    <source>
        <dbReference type="EMBL" id="MDL0088128.1"/>
    </source>
</evidence>
<keyword evidence="5" id="KW-0378">Hydrolase</keyword>
<evidence type="ECO:0000256" key="6">
    <source>
        <dbReference type="ARBA" id="ARBA00022803"/>
    </source>
</evidence>
<keyword evidence="4" id="KW-0677">Repeat</keyword>
<keyword evidence="10" id="KW-1185">Reference proteome</keyword>
<keyword evidence="8" id="KW-0046">Antibiotic resistance</keyword>
<reference evidence="9" key="2">
    <citation type="journal article" date="2023" name="Microorganisms">
        <title>Isolation and Genomic Characteristics of Cat-Borne Campylobacter felis sp. nov. and Sheep-Borne Campylobacter ovis sp. nov.</title>
        <authorList>
            <person name="Wang H."/>
            <person name="Li Y."/>
            <person name="Gu Y."/>
            <person name="Zhou G."/>
            <person name="Chen X."/>
            <person name="Zhang X."/>
            <person name="Shao Z."/>
            <person name="Zhang J."/>
            <person name="Zhang M."/>
        </authorList>
    </citation>
    <scope>NUCLEOTIDE SEQUENCE</scope>
    <source>
        <strain evidence="9">PS10</strain>
    </source>
</reference>
<accession>A0ABT7HND1</accession>
<evidence type="ECO:0000256" key="1">
    <source>
        <dbReference type="ARBA" id="ARBA00001526"/>
    </source>
</evidence>
<proteinExistence type="inferred from homology"/>
<dbReference type="SMART" id="SM00671">
    <property type="entry name" value="SEL1"/>
    <property type="match status" value="2"/>
</dbReference>
<comment type="caution">
    <text evidence="9">The sequence shown here is derived from an EMBL/GenBank/DDBJ whole genome shotgun (WGS) entry which is preliminary data.</text>
</comment>
<evidence type="ECO:0000256" key="4">
    <source>
        <dbReference type="ARBA" id="ARBA00022737"/>
    </source>
</evidence>
<sequence length="165" mass="18097">MRNFALLLFLLVFGGCVSLNTLSFGLLGDDEKTQILSKECADKNAVSCNNLAYEYANNKDFNNASEFYKMACELNLATACANLGQIYEKGLNGETDINMALSLYTLACENNDGVGCYNIALATYQNAPSDKKAIALKKSIILLNKSCKLEYKQACVLINELKKSD</sequence>
<dbReference type="PANTHER" id="PTHR13891">
    <property type="entry name" value="CYTOCHROME C OXIDASE ASSEMBLY FACTOR 7"/>
    <property type="match status" value="1"/>
</dbReference>
<keyword evidence="7" id="KW-1015">Disulfide bond</keyword>
<keyword evidence="6" id="KW-0802">TPR repeat</keyword>
<dbReference type="InterPro" id="IPR040239">
    <property type="entry name" value="HcpB-like"/>
</dbReference>
<dbReference type="InterPro" id="IPR006597">
    <property type="entry name" value="Sel1-like"/>
</dbReference>
<protein>
    <recommendedName>
        <fullName evidence="3">beta-lactamase</fullName>
        <ecNumber evidence="3">3.5.2.6</ecNumber>
    </recommendedName>
</protein>
<dbReference type="Pfam" id="PF08238">
    <property type="entry name" value="Sel1"/>
    <property type="match status" value="2"/>
</dbReference>
<evidence type="ECO:0000256" key="3">
    <source>
        <dbReference type="ARBA" id="ARBA00012865"/>
    </source>
</evidence>
<dbReference type="RefSeq" id="WP_284936757.1">
    <property type="nucleotide sequence ID" value="NZ_JANURM010000001.1"/>
</dbReference>
<name>A0ABT7HND1_9BACT</name>
<evidence type="ECO:0000256" key="8">
    <source>
        <dbReference type="ARBA" id="ARBA00023251"/>
    </source>
</evidence>
<evidence type="ECO:0000313" key="10">
    <source>
        <dbReference type="Proteomes" id="UP001173801"/>
    </source>
</evidence>
<reference evidence="9" key="1">
    <citation type="submission" date="2022-08" db="EMBL/GenBank/DDBJ databases">
        <authorList>
            <person name="Wang H."/>
        </authorList>
    </citation>
    <scope>NUCLEOTIDE SEQUENCE</scope>
    <source>
        <strain evidence="9">PS10</strain>
    </source>
</reference>
<dbReference type="InterPro" id="IPR011990">
    <property type="entry name" value="TPR-like_helical_dom_sf"/>
</dbReference>
<dbReference type="Gene3D" id="1.25.40.10">
    <property type="entry name" value="Tetratricopeptide repeat domain"/>
    <property type="match status" value="1"/>
</dbReference>
<dbReference type="PANTHER" id="PTHR13891:SF1">
    <property type="entry name" value="CYTOCHROME C OXIDASE ASSEMBLY FACTOR 7"/>
    <property type="match status" value="1"/>
</dbReference>
<evidence type="ECO:0000256" key="2">
    <source>
        <dbReference type="ARBA" id="ARBA00008486"/>
    </source>
</evidence>
<dbReference type="Proteomes" id="UP001173801">
    <property type="component" value="Unassembled WGS sequence"/>
</dbReference>
<evidence type="ECO:0000256" key="5">
    <source>
        <dbReference type="ARBA" id="ARBA00022801"/>
    </source>
</evidence>
<organism evidence="9 10">
    <name type="scientific">Campylobacter gastrosuis</name>
    <dbReference type="NCBI Taxonomy" id="2974576"/>
    <lineage>
        <taxon>Bacteria</taxon>
        <taxon>Pseudomonadati</taxon>
        <taxon>Campylobacterota</taxon>
        <taxon>Epsilonproteobacteria</taxon>
        <taxon>Campylobacterales</taxon>
        <taxon>Campylobacteraceae</taxon>
        <taxon>Campylobacter</taxon>
    </lineage>
</organism>
<dbReference type="EMBL" id="JANURM010000001">
    <property type="protein sequence ID" value="MDL0088128.1"/>
    <property type="molecule type" value="Genomic_DNA"/>
</dbReference>
<dbReference type="PROSITE" id="PS51257">
    <property type="entry name" value="PROKAR_LIPOPROTEIN"/>
    <property type="match status" value="1"/>
</dbReference>
<dbReference type="SUPFAM" id="SSF81901">
    <property type="entry name" value="HCP-like"/>
    <property type="match status" value="1"/>
</dbReference>
<evidence type="ECO:0000256" key="7">
    <source>
        <dbReference type="ARBA" id="ARBA00023157"/>
    </source>
</evidence>
<dbReference type="EC" id="3.5.2.6" evidence="3"/>
<comment type="similarity">
    <text evidence="2">Belongs to the hcp beta-lactamase family.</text>
</comment>